<evidence type="ECO:0000313" key="9">
    <source>
        <dbReference type="Proteomes" id="UP001317963"/>
    </source>
</evidence>
<comment type="subcellular location">
    <subcellularLocation>
        <location evidence="1">Cytoplasm</location>
        <location evidence="1">Nucleoid</location>
    </subcellularLocation>
</comment>
<evidence type="ECO:0000256" key="1">
    <source>
        <dbReference type="ARBA" id="ARBA00004453"/>
    </source>
</evidence>
<dbReference type="Gene3D" id="1.10.287.1050">
    <property type="entry name" value="H-NS histone-like proteins"/>
    <property type="match status" value="1"/>
</dbReference>
<comment type="similarity">
    <text evidence="2">Belongs to the histone-like protein H-NS family.</text>
</comment>
<dbReference type="InterPro" id="IPR037150">
    <property type="entry name" value="H-NS_C_dom_sf"/>
</dbReference>
<keyword evidence="5" id="KW-0175">Coiled coil</keyword>
<sequence>MSEAQVLQSIARSKAAANRAVKALDIKQLERAIKNLSAAAQTLKERDSQRAERKKELAVKKLKSMMDQLGISADDIVTPKKPISTRKKTTGPKKGNKVAPKYQITVDGQTYQWTGRGRTPVVFRKHVEQGGSLDDCLI</sequence>
<accession>A0ABY6Q3W0</accession>
<keyword evidence="9" id="KW-1185">Reference proteome</keyword>
<dbReference type="SUPFAM" id="SSF81273">
    <property type="entry name" value="H-NS histone-like proteins"/>
    <property type="match status" value="1"/>
</dbReference>
<reference evidence="8 9" key="1">
    <citation type="submission" date="2019-02" db="EMBL/GenBank/DDBJ databases">
        <title>Halieaceae_genomes.</title>
        <authorList>
            <person name="Li S.-H."/>
        </authorList>
    </citation>
    <scope>NUCLEOTIDE SEQUENCE [LARGE SCALE GENOMIC DNA]</scope>
    <source>
        <strain evidence="8 9">JH123</strain>
    </source>
</reference>
<dbReference type="RefSeq" id="WP_279242755.1">
    <property type="nucleotide sequence ID" value="NZ_CP036501.1"/>
</dbReference>
<dbReference type="Gene3D" id="4.10.430.10">
    <property type="entry name" value="Histone-like protein H-NS, C-terminal domain"/>
    <property type="match status" value="1"/>
</dbReference>
<feature type="domain" description="DNA-binding protein H-NS-like C-terminal" evidence="7">
    <location>
        <begin position="92"/>
        <end position="138"/>
    </location>
</feature>
<dbReference type="Pfam" id="PF22470">
    <property type="entry name" value="Histone_HNS_N"/>
    <property type="match status" value="1"/>
</dbReference>
<evidence type="ECO:0000256" key="5">
    <source>
        <dbReference type="SAM" id="Coils"/>
    </source>
</evidence>
<keyword evidence="4" id="KW-0238">DNA-binding</keyword>
<organism evidence="8 9">
    <name type="scientific">Candidatus Paraluminiphilus aquimaris</name>
    <dbReference type="NCBI Taxonomy" id="2518994"/>
    <lineage>
        <taxon>Bacteria</taxon>
        <taxon>Pseudomonadati</taxon>
        <taxon>Pseudomonadota</taxon>
        <taxon>Gammaproteobacteria</taxon>
        <taxon>Cellvibrionales</taxon>
        <taxon>Halieaceae</taxon>
        <taxon>Candidatus Paraluminiphilus</taxon>
    </lineage>
</organism>
<dbReference type="PANTHER" id="PTHR38097">
    <property type="match status" value="1"/>
</dbReference>
<feature type="coiled-coil region" evidence="5">
    <location>
        <begin position="26"/>
        <end position="68"/>
    </location>
</feature>
<feature type="compositionally biased region" description="Basic residues" evidence="6">
    <location>
        <begin position="83"/>
        <end position="96"/>
    </location>
</feature>
<name>A0ABY6Q3W0_9GAMM</name>
<evidence type="ECO:0000256" key="6">
    <source>
        <dbReference type="SAM" id="MobiDB-lite"/>
    </source>
</evidence>
<dbReference type="SMART" id="SM00528">
    <property type="entry name" value="HNS"/>
    <property type="match status" value="1"/>
</dbReference>
<dbReference type="Pfam" id="PF00816">
    <property type="entry name" value="Histone_HNS"/>
    <property type="match status" value="1"/>
</dbReference>
<protein>
    <submittedName>
        <fullName evidence="8">H-NS histone family protein</fullName>
    </submittedName>
</protein>
<evidence type="ECO:0000256" key="2">
    <source>
        <dbReference type="ARBA" id="ARBA00010610"/>
    </source>
</evidence>
<dbReference type="InterPro" id="IPR027444">
    <property type="entry name" value="H-NS_C_dom"/>
</dbReference>
<dbReference type="InterPro" id="IPR027454">
    <property type="entry name" value="Histone_HNS_N"/>
</dbReference>
<evidence type="ECO:0000259" key="7">
    <source>
        <dbReference type="SMART" id="SM00528"/>
    </source>
</evidence>
<evidence type="ECO:0000256" key="4">
    <source>
        <dbReference type="ARBA" id="ARBA00023125"/>
    </source>
</evidence>
<dbReference type="EMBL" id="CP036501">
    <property type="protein sequence ID" value="UZP73954.1"/>
    <property type="molecule type" value="Genomic_DNA"/>
</dbReference>
<evidence type="ECO:0000313" key="8">
    <source>
        <dbReference type="EMBL" id="UZP73954.1"/>
    </source>
</evidence>
<keyword evidence="3" id="KW-0963">Cytoplasm</keyword>
<proteinExistence type="inferred from homology"/>
<gene>
    <name evidence="8" type="ORF">E0F26_03990</name>
</gene>
<evidence type="ECO:0000256" key="3">
    <source>
        <dbReference type="ARBA" id="ARBA00022490"/>
    </source>
</evidence>
<dbReference type="Proteomes" id="UP001317963">
    <property type="component" value="Chromosome"/>
</dbReference>
<dbReference type="InterPro" id="IPR054180">
    <property type="entry name" value="H-NS-like_N"/>
</dbReference>
<feature type="region of interest" description="Disordered" evidence="6">
    <location>
        <begin position="77"/>
        <end position="100"/>
    </location>
</feature>
<dbReference type="PANTHER" id="PTHR38097:SF2">
    <property type="entry name" value="DNA-BINDING PROTEIN STPA"/>
    <property type="match status" value="1"/>
</dbReference>